<feature type="transmembrane region" description="Helical" evidence="5">
    <location>
        <begin position="394"/>
        <end position="411"/>
    </location>
</feature>
<proteinExistence type="predicted"/>
<keyword evidence="3 5" id="KW-1133">Transmembrane helix</keyword>
<dbReference type="SUPFAM" id="SSF52091">
    <property type="entry name" value="SpoIIaa-like"/>
    <property type="match status" value="1"/>
</dbReference>
<feature type="transmembrane region" description="Helical" evidence="5">
    <location>
        <begin position="418"/>
        <end position="438"/>
    </location>
</feature>
<evidence type="ECO:0000256" key="2">
    <source>
        <dbReference type="ARBA" id="ARBA00022692"/>
    </source>
</evidence>
<feature type="transmembrane region" description="Helical" evidence="5">
    <location>
        <begin position="357"/>
        <end position="374"/>
    </location>
</feature>
<dbReference type="Gene3D" id="3.30.750.24">
    <property type="entry name" value="STAS domain"/>
    <property type="match status" value="1"/>
</dbReference>
<evidence type="ECO:0000259" key="6">
    <source>
        <dbReference type="PROSITE" id="PS50801"/>
    </source>
</evidence>
<dbReference type="GO" id="GO:0055085">
    <property type="term" value="P:transmembrane transport"/>
    <property type="evidence" value="ECO:0007669"/>
    <property type="project" value="InterPro"/>
</dbReference>
<dbReference type="PROSITE" id="PS50801">
    <property type="entry name" value="STAS"/>
    <property type="match status" value="1"/>
</dbReference>
<dbReference type="CDD" id="cd07042">
    <property type="entry name" value="STAS_SulP_like_sulfate_transporter"/>
    <property type="match status" value="1"/>
</dbReference>
<keyword evidence="8" id="KW-1185">Reference proteome</keyword>
<dbReference type="InterPro" id="IPR002645">
    <property type="entry name" value="STAS_dom"/>
</dbReference>
<evidence type="ECO:0000256" key="3">
    <source>
        <dbReference type="ARBA" id="ARBA00022989"/>
    </source>
</evidence>
<sequence>MNQEEFEVKFGRVNATKDTEGNGNSFSKAFKGLSNKYLETSLCTRFKSFAPILEWLPAYSVRQNLHGDLITGLTVGIMVVPQGMAYATLAGVDPVYGLYSCFFAAFIYMFFGTSRHVSIGTFAVASMMTHQIAPNITLHTEDEKHPFLQDLSPLIITSALTFGVGICQLLMGLCRLSFLTSYISDPLVSGFTTGAAVHVLFSQLDKALGVKVTKHHGPGMIIRMAIDLIYALPRTNFWTLGITIVGMTFLSVGRDYVNPWFKARYKIPLPLELFLVSYFLTLFFDIFLVFDIKLQHGVKIVDDVPEGMPIPSLPRLSLALYMWKEAISISVICYIFVFSMAKIFAKKHKYRIDPNQELYALGFCQLLASFFPVYPSGASLSRSSLCEMTGAKTQLHALFSSALLLVVILWLGSLLEPLPMAILSCIVMVSLKSLFLQFRELPKLWRISYIDFAIWIVAFVSTVCIDVTPGLIIGLIFVVSSVVLKEQWPKFYKLAPTPNNDVFRSTDLYTTLAPISDNTLVVRFESPLHFANSARFTELCGEAIVELCSQPSTIQCTNSAKVPKSSCKKASKTLPTPAVAHLESSATVPSFSANSSDSNLPDLDVGKADETAKENVPQELSINAVAHVEQYGDNAEAKSIVTSGKSYVLLPTNEAPSHSSGSHQCVEPMRSTHKTATDKESSNKIAQCPVTTDERYLIIDCSAVSHVDSMGIEAIWEVFKDGTKVGVLVKYAEFSDTILRVFSNCGLFETIPKTNFYPSVQEALLSTKSVSVTETTNNCTNY</sequence>
<keyword evidence="4 5" id="KW-0472">Membrane</keyword>
<dbReference type="GO" id="GO:0016020">
    <property type="term" value="C:membrane"/>
    <property type="evidence" value="ECO:0007669"/>
    <property type="project" value="UniProtKB-SubCell"/>
</dbReference>
<feature type="transmembrane region" description="Helical" evidence="5">
    <location>
        <begin position="269"/>
        <end position="290"/>
    </location>
</feature>
<evidence type="ECO:0000256" key="1">
    <source>
        <dbReference type="ARBA" id="ARBA00004141"/>
    </source>
</evidence>
<dbReference type="PANTHER" id="PTHR11814">
    <property type="entry name" value="SULFATE TRANSPORTER"/>
    <property type="match status" value="1"/>
</dbReference>
<evidence type="ECO:0000313" key="8">
    <source>
        <dbReference type="Proteomes" id="UP001201812"/>
    </source>
</evidence>
<organism evidence="7 8">
    <name type="scientific">Ditylenchus destructor</name>
    <dbReference type="NCBI Taxonomy" id="166010"/>
    <lineage>
        <taxon>Eukaryota</taxon>
        <taxon>Metazoa</taxon>
        <taxon>Ecdysozoa</taxon>
        <taxon>Nematoda</taxon>
        <taxon>Chromadorea</taxon>
        <taxon>Rhabditida</taxon>
        <taxon>Tylenchina</taxon>
        <taxon>Tylenchomorpha</taxon>
        <taxon>Sphaerularioidea</taxon>
        <taxon>Anguinidae</taxon>
        <taxon>Anguininae</taxon>
        <taxon>Ditylenchus</taxon>
    </lineage>
</organism>
<protein>
    <submittedName>
        <fullName evidence="7">Sulfate permease family domain-containing protein</fullName>
    </submittedName>
</protein>
<evidence type="ECO:0000256" key="5">
    <source>
        <dbReference type="SAM" id="Phobius"/>
    </source>
</evidence>
<comment type="subcellular location">
    <subcellularLocation>
        <location evidence="1">Membrane</location>
        <topology evidence="1">Multi-pass membrane protein</topology>
    </subcellularLocation>
</comment>
<dbReference type="InterPro" id="IPR001902">
    <property type="entry name" value="SLC26A/SulP_fam"/>
</dbReference>
<dbReference type="InterPro" id="IPR036513">
    <property type="entry name" value="STAS_dom_sf"/>
</dbReference>
<feature type="transmembrane region" description="Helical" evidence="5">
    <location>
        <begin position="326"/>
        <end position="345"/>
    </location>
</feature>
<dbReference type="Pfam" id="PF01740">
    <property type="entry name" value="STAS"/>
    <property type="match status" value="1"/>
</dbReference>
<accession>A0AAD4NG37</accession>
<dbReference type="Pfam" id="PF00916">
    <property type="entry name" value="Sulfate_transp"/>
    <property type="match status" value="1"/>
</dbReference>
<feature type="transmembrane region" description="Helical" evidence="5">
    <location>
        <begin position="154"/>
        <end position="178"/>
    </location>
</feature>
<dbReference type="EMBL" id="JAKKPZ010000001">
    <property type="protein sequence ID" value="KAI1728055.1"/>
    <property type="molecule type" value="Genomic_DNA"/>
</dbReference>
<feature type="transmembrane region" description="Helical" evidence="5">
    <location>
        <begin position="69"/>
        <end position="89"/>
    </location>
</feature>
<dbReference type="AlphaFoldDB" id="A0AAD4NG37"/>
<dbReference type="Proteomes" id="UP001201812">
    <property type="component" value="Unassembled WGS sequence"/>
</dbReference>
<comment type="caution">
    <text evidence="7">The sequence shown here is derived from an EMBL/GenBank/DDBJ whole genome shotgun (WGS) entry which is preliminary data.</text>
</comment>
<dbReference type="NCBIfam" id="TIGR00815">
    <property type="entry name" value="sulP"/>
    <property type="match status" value="1"/>
</dbReference>
<evidence type="ECO:0000256" key="4">
    <source>
        <dbReference type="ARBA" id="ARBA00023136"/>
    </source>
</evidence>
<keyword evidence="2 5" id="KW-0812">Transmembrane</keyword>
<feature type="transmembrane region" description="Helical" evidence="5">
    <location>
        <begin position="95"/>
        <end position="111"/>
    </location>
</feature>
<gene>
    <name evidence="7" type="ORF">DdX_00205</name>
</gene>
<feature type="domain" description="STAS" evidence="6">
    <location>
        <begin position="509"/>
        <end position="767"/>
    </location>
</feature>
<evidence type="ECO:0000313" key="7">
    <source>
        <dbReference type="EMBL" id="KAI1728055.1"/>
    </source>
</evidence>
<reference evidence="7" key="1">
    <citation type="submission" date="2022-01" db="EMBL/GenBank/DDBJ databases">
        <title>Genome Sequence Resource for Two Populations of Ditylenchus destructor, the Migratory Endoparasitic Phytonematode.</title>
        <authorList>
            <person name="Zhang H."/>
            <person name="Lin R."/>
            <person name="Xie B."/>
        </authorList>
    </citation>
    <scope>NUCLEOTIDE SEQUENCE</scope>
    <source>
        <strain evidence="7">BazhouSP</strain>
    </source>
</reference>
<feature type="transmembrane region" description="Helical" evidence="5">
    <location>
        <begin position="453"/>
        <end position="484"/>
    </location>
</feature>
<dbReference type="InterPro" id="IPR011547">
    <property type="entry name" value="SLC26A/SulP_dom"/>
</dbReference>
<name>A0AAD4NG37_9BILA</name>
<feature type="transmembrane region" description="Helical" evidence="5">
    <location>
        <begin position="237"/>
        <end position="257"/>
    </location>
</feature>